<evidence type="ECO:0000313" key="5">
    <source>
        <dbReference type="Proteomes" id="UP001208570"/>
    </source>
</evidence>
<feature type="transmembrane region" description="Helical" evidence="2">
    <location>
        <begin position="109"/>
        <end position="130"/>
    </location>
</feature>
<gene>
    <name evidence="4" type="ORF">LSH36_206g04085</name>
</gene>
<comment type="caution">
    <text evidence="4">The sequence shown here is derived from an EMBL/GenBank/DDBJ whole genome shotgun (WGS) entry which is preliminary data.</text>
</comment>
<name>A0AAD9JQH7_9ANNE</name>
<dbReference type="Proteomes" id="UP001208570">
    <property type="component" value="Unassembled WGS sequence"/>
</dbReference>
<evidence type="ECO:0000256" key="1">
    <source>
        <dbReference type="SAM" id="MobiDB-lite"/>
    </source>
</evidence>
<feature type="signal peptide" evidence="3">
    <location>
        <begin position="1"/>
        <end position="19"/>
    </location>
</feature>
<feature type="chain" id="PRO_5042204060" description="Apple domain-containing protein" evidence="3">
    <location>
        <begin position="20"/>
        <end position="253"/>
    </location>
</feature>
<dbReference type="AlphaFoldDB" id="A0AAD9JQH7"/>
<keyword evidence="2" id="KW-0812">Transmembrane</keyword>
<evidence type="ECO:0008006" key="6">
    <source>
        <dbReference type="Google" id="ProtNLM"/>
    </source>
</evidence>
<evidence type="ECO:0000256" key="3">
    <source>
        <dbReference type="SAM" id="SignalP"/>
    </source>
</evidence>
<dbReference type="EMBL" id="JAODUP010000206">
    <property type="protein sequence ID" value="KAK2156755.1"/>
    <property type="molecule type" value="Genomic_DNA"/>
</dbReference>
<feature type="compositionally biased region" description="Basic and acidic residues" evidence="1">
    <location>
        <begin position="216"/>
        <end position="229"/>
    </location>
</feature>
<keyword evidence="2" id="KW-0472">Membrane</keyword>
<organism evidence="4 5">
    <name type="scientific">Paralvinella palmiformis</name>
    <dbReference type="NCBI Taxonomy" id="53620"/>
    <lineage>
        <taxon>Eukaryota</taxon>
        <taxon>Metazoa</taxon>
        <taxon>Spiralia</taxon>
        <taxon>Lophotrochozoa</taxon>
        <taxon>Annelida</taxon>
        <taxon>Polychaeta</taxon>
        <taxon>Sedentaria</taxon>
        <taxon>Canalipalpata</taxon>
        <taxon>Terebellida</taxon>
        <taxon>Terebelliformia</taxon>
        <taxon>Alvinellidae</taxon>
        <taxon>Paralvinella</taxon>
    </lineage>
</organism>
<feature type="region of interest" description="Disordered" evidence="1">
    <location>
        <begin position="204"/>
        <end position="236"/>
    </location>
</feature>
<feature type="compositionally biased region" description="Polar residues" evidence="1">
    <location>
        <begin position="204"/>
        <end position="215"/>
    </location>
</feature>
<evidence type="ECO:0000256" key="2">
    <source>
        <dbReference type="SAM" id="Phobius"/>
    </source>
</evidence>
<sequence>MSCCFVWLMCYLLISAVVSEIDGQACCTLFQWEKIVGSHLTNYSVVIHDYDTRYCQRKCRQDPFCVTFDSYEDNSIVSCYLNKHYHQLLRNYSSTHWEYRRTCTTTSGYSVMSVVIVIFICTTIFVTIHYRKKLSHLMTRNVSSQNFDDLNRNVQGVFFSANNSANDELRGRDEFINLDRYIRPTANYEEIRYSVETSTANIDSTDVKQTASNDDNLNRVKYREDRNDKSQTMTNDTTQIKYRGSTDSTQCKH</sequence>
<protein>
    <recommendedName>
        <fullName evidence="6">Apple domain-containing protein</fullName>
    </recommendedName>
</protein>
<proteinExistence type="predicted"/>
<keyword evidence="2" id="KW-1133">Transmembrane helix</keyword>
<accession>A0AAD9JQH7</accession>
<evidence type="ECO:0000313" key="4">
    <source>
        <dbReference type="EMBL" id="KAK2156755.1"/>
    </source>
</evidence>
<reference evidence="4" key="1">
    <citation type="journal article" date="2023" name="Mol. Biol. Evol.">
        <title>Third-Generation Sequencing Reveals the Adaptive Role of the Epigenome in Three Deep-Sea Polychaetes.</title>
        <authorList>
            <person name="Perez M."/>
            <person name="Aroh O."/>
            <person name="Sun Y."/>
            <person name="Lan Y."/>
            <person name="Juniper S.K."/>
            <person name="Young C.R."/>
            <person name="Angers B."/>
            <person name="Qian P.Y."/>
        </authorList>
    </citation>
    <scope>NUCLEOTIDE SEQUENCE</scope>
    <source>
        <strain evidence="4">P08H-3</strain>
    </source>
</reference>
<keyword evidence="5" id="KW-1185">Reference proteome</keyword>
<keyword evidence="3" id="KW-0732">Signal</keyword>